<dbReference type="RefSeq" id="WP_185137517.1">
    <property type="nucleotide sequence ID" value="NZ_JACJVR010000074.1"/>
</dbReference>
<dbReference type="InterPro" id="IPR018062">
    <property type="entry name" value="HTH_AraC-typ_CS"/>
</dbReference>
<dbReference type="PANTHER" id="PTHR43280:SF28">
    <property type="entry name" value="HTH-TYPE TRANSCRIPTIONAL ACTIVATOR RHAS"/>
    <property type="match status" value="1"/>
</dbReference>
<dbReference type="InterPro" id="IPR037923">
    <property type="entry name" value="HTH-like"/>
</dbReference>
<evidence type="ECO:0000256" key="1">
    <source>
        <dbReference type="ARBA" id="ARBA00023015"/>
    </source>
</evidence>
<keyword evidence="2" id="KW-0238">DNA-binding</keyword>
<dbReference type="SMART" id="SM00342">
    <property type="entry name" value="HTH_ARAC"/>
    <property type="match status" value="1"/>
</dbReference>
<evidence type="ECO:0000313" key="6">
    <source>
        <dbReference type="Proteomes" id="UP000553776"/>
    </source>
</evidence>
<dbReference type="GO" id="GO:0043565">
    <property type="term" value="F:sequence-specific DNA binding"/>
    <property type="evidence" value="ECO:0007669"/>
    <property type="project" value="InterPro"/>
</dbReference>
<dbReference type="InterPro" id="IPR009057">
    <property type="entry name" value="Homeodomain-like_sf"/>
</dbReference>
<sequence length="291" mass="34156">MPFAATNYSVSPLYFAYRRKSANYEHRETFHSHLGVEVLYIHQGRGTMIVGNRSYDIRPGMLCFFQPYQLHHLKLDYTGGQIFERSLAVFEPTMFEAYMEKWPALHAFYQFIANGELPFPCLYEVDGPGILDALFGSMDERLPTLSETEKQEEISLFLVVLFRSLKREWERVQNHAAAYRPRRRYHQVEKILSWIEAHYTAPYRLDEMAKSLHLSPYHLSHLFKEATGVSVSDYIAARRIRQSVLLLATTNKPISFIAEEIGLTNASYFCKLFKSRMRITPHQYRKRWTAH</sequence>
<evidence type="ECO:0000256" key="3">
    <source>
        <dbReference type="ARBA" id="ARBA00023163"/>
    </source>
</evidence>
<gene>
    <name evidence="5" type="ORF">H7B90_19250</name>
</gene>
<dbReference type="PROSITE" id="PS01124">
    <property type="entry name" value="HTH_ARAC_FAMILY_2"/>
    <property type="match status" value="1"/>
</dbReference>
<dbReference type="SUPFAM" id="SSF46689">
    <property type="entry name" value="Homeodomain-like"/>
    <property type="match status" value="2"/>
</dbReference>
<name>A0A841U5F7_9BACL</name>
<dbReference type="Pfam" id="PF12833">
    <property type="entry name" value="HTH_18"/>
    <property type="match status" value="1"/>
</dbReference>
<keyword evidence="6" id="KW-1185">Reference proteome</keyword>
<comment type="caution">
    <text evidence="5">The sequence shown here is derived from an EMBL/GenBank/DDBJ whole genome shotgun (WGS) entry which is preliminary data.</text>
</comment>
<dbReference type="InterPro" id="IPR014710">
    <property type="entry name" value="RmlC-like_jellyroll"/>
</dbReference>
<dbReference type="InterPro" id="IPR018060">
    <property type="entry name" value="HTH_AraC"/>
</dbReference>
<dbReference type="GO" id="GO:0003700">
    <property type="term" value="F:DNA-binding transcription factor activity"/>
    <property type="evidence" value="ECO:0007669"/>
    <property type="project" value="InterPro"/>
</dbReference>
<evidence type="ECO:0000313" key="5">
    <source>
        <dbReference type="EMBL" id="MBB6693533.1"/>
    </source>
</evidence>
<proteinExistence type="predicted"/>
<evidence type="ECO:0000256" key="2">
    <source>
        <dbReference type="ARBA" id="ARBA00023125"/>
    </source>
</evidence>
<dbReference type="Proteomes" id="UP000553776">
    <property type="component" value="Unassembled WGS sequence"/>
</dbReference>
<reference evidence="5 6" key="1">
    <citation type="submission" date="2020-08" db="EMBL/GenBank/DDBJ databases">
        <title>Cohnella phylogeny.</title>
        <authorList>
            <person name="Dunlap C."/>
        </authorList>
    </citation>
    <scope>NUCLEOTIDE SEQUENCE [LARGE SCALE GENOMIC DNA]</scope>
    <source>
        <strain evidence="5 6">DSM 25239</strain>
    </source>
</reference>
<accession>A0A841U5F7</accession>
<feature type="domain" description="HTH araC/xylS-type" evidence="4">
    <location>
        <begin position="189"/>
        <end position="287"/>
    </location>
</feature>
<dbReference type="AlphaFoldDB" id="A0A841U5F7"/>
<dbReference type="PANTHER" id="PTHR43280">
    <property type="entry name" value="ARAC-FAMILY TRANSCRIPTIONAL REGULATOR"/>
    <property type="match status" value="1"/>
</dbReference>
<dbReference type="PROSITE" id="PS00041">
    <property type="entry name" value="HTH_ARAC_FAMILY_1"/>
    <property type="match status" value="1"/>
</dbReference>
<keyword evidence="1" id="KW-0805">Transcription regulation</keyword>
<dbReference type="EMBL" id="JACJVR010000074">
    <property type="protein sequence ID" value="MBB6693533.1"/>
    <property type="molecule type" value="Genomic_DNA"/>
</dbReference>
<keyword evidence="3" id="KW-0804">Transcription</keyword>
<dbReference type="SUPFAM" id="SSF51215">
    <property type="entry name" value="Regulatory protein AraC"/>
    <property type="match status" value="1"/>
</dbReference>
<dbReference type="Pfam" id="PF02311">
    <property type="entry name" value="AraC_binding"/>
    <property type="match status" value="1"/>
</dbReference>
<dbReference type="Gene3D" id="2.60.120.10">
    <property type="entry name" value="Jelly Rolls"/>
    <property type="match status" value="1"/>
</dbReference>
<dbReference type="Gene3D" id="1.10.10.60">
    <property type="entry name" value="Homeodomain-like"/>
    <property type="match status" value="2"/>
</dbReference>
<protein>
    <submittedName>
        <fullName evidence="5">Helix-turn-helix transcriptional regulator</fullName>
    </submittedName>
</protein>
<organism evidence="5 6">
    <name type="scientific">Cohnella xylanilytica</name>
    <dbReference type="NCBI Taxonomy" id="557555"/>
    <lineage>
        <taxon>Bacteria</taxon>
        <taxon>Bacillati</taxon>
        <taxon>Bacillota</taxon>
        <taxon>Bacilli</taxon>
        <taxon>Bacillales</taxon>
        <taxon>Paenibacillaceae</taxon>
        <taxon>Cohnella</taxon>
    </lineage>
</organism>
<evidence type="ECO:0000259" key="4">
    <source>
        <dbReference type="PROSITE" id="PS01124"/>
    </source>
</evidence>
<dbReference type="InterPro" id="IPR003313">
    <property type="entry name" value="AraC-bd"/>
</dbReference>